<keyword evidence="1" id="KW-0596">Phosphopantetheine</keyword>
<dbReference type="GO" id="GO:0031177">
    <property type="term" value="F:phosphopantetheine binding"/>
    <property type="evidence" value="ECO:0007669"/>
    <property type="project" value="TreeGrafter"/>
</dbReference>
<dbReference type="AlphaFoldDB" id="A0A1S9RT94"/>
<dbReference type="GO" id="GO:0043041">
    <property type="term" value="P:amino acid activation for nonribosomal peptide biosynthetic process"/>
    <property type="evidence" value="ECO:0007669"/>
    <property type="project" value="TreeGrafter"/>
</dbReference>
<dbReference type="GO" id="GO:0016874">
    <property type="term" value="F:ligase activity"/>
    <property type="evidence" value="ECO:0007669"/>
    <property type="project" value="UniProtKB-KW"/>
</dbReference>
<dbReference type="GO" id="GO:0005737">
    <property type="term" value="C:cytoplasm"/>
    <property type="evidence" value="ECO:0007669"/>
    <property type="project" value="TreeGrafter"/>
</dbReference>
<dbReference type="SUPFAM" id="SSF47336">
    <property type="entry name" value="ACP-like"/>
    <property type="match status" value="1"/>
</dbReference>
<dbReference type="PROSITE" id="PS00455">
    <property type="entry name" value="AMP_BINDING"/>
    <property type="match status" value="1"/>
</dbReference>
<keyword evidence="3" id="KW-0436">Ligase</keyword>
<protein>
    <submittedName>
        <fullName evidence="5">Nonribosomal peptide synthetase 11</fullName>
    </submittedName>
</protein>
<evidence type="ECO:0000256" key="2">
    <source>
        <dbReference type="ARBA" id="ARBA00022553"/>
    </source>
</evidence>
<accession>A0A1S9RT94</accession>
<sequence length="1066" mass="117912">MTSPAGPEMETALIDMIDRWAINSPDAIAAEWQDKSLTFGQLRRASIQVASLLHDAGLGPRSRIPILTKMSLEMLPAVVGVLRLGACYAPMDVASWSQDRVDAALEATGAKTVLATTAIDLLGYNVIIIGSDILDSPEASPSLKEYPYLISVRQELQPTDLVYIIFTSGTTGKPKGVMIPHSCVVNLIIQDYDGILVIKPGKKVLLLFSIAFDGCAGIIFNSMCNGGTIIMATSDDYTEKATKCEAIIITPTILATMNSPAQYPNLREIWMGGEPPSANLIKLWSSPTCKVYNCYGPTECTTAISSVEMRPDTPIFLGGIIPGIEIVLLNETLEEVEAGEICIRGPCLATGYLNNDELTRQRFITWKGQRHYRSGDLAKRIPEGFAFIGRIDLQVKNRGFLINLETEVVPALLNFPGVRSAAAIMHDSRLIGFVTPSMISPQSLRKKLAKNCDRFIVPDVVLPLERLPVTSNQKIDTAALRAIITQETATQKGLTDHSSPSELVKYGLSKALGTPISQINEDSSFWELGGNSLSAVRLASFLRVHGLSISVGDIFVLDKPSSILQKVVFTEAHQQSIESNMTRNESDAGTADSLPMADIQDQLISETLRSPAKNNLVLSITVQKASGKLSSSVLRKAWENLFERHSILRTTFDLDTKTQLVQPEPNLQWTEIQVSDSKFDSTSETIQKALWNEIYKPIEVPWKPFNYLKVIEAPEKSIRIFWVLHHSLFDGWSIGILLNELEAILNDRELPAPPQFSDAVHFQEHVKAQSRSESDHFWEKSLASVHDLRPINLPKPGNVPSHETRQDWLSKSSVIGVSKSELDNFAYGQRISTSSLFHAAWSLILSKYTNSKTIGYNSSFSGRSLPLPSIESIVGPLNQRCPTLTTIEETVTLEQYLAGIHREVYELRDFQWSSYGILEKTLANEAYESLLVSSITIFLDMSPDFGHWKVQDEQKPVKPLELRIEQDGETINAHLRYMFTVQLPPCSEGLYFDLMPVQMLGLHLGRSSTPGVEHCAKGGFSGTVNQVLGAVGEAETRGSPPQPRNAVPYSIRYISLQKLKSWRSFP</sequence>
<dbReference type="InterPro" id="IPR036736">
    <property type="entry name" value="ACP-like_sf"/>
</dbReference>
<comment type="caution">
    <text evidence="5">The sequence shown here is derived from an EMBL/GenBank/DDBJ whole genome shotgun (WGS) entry which is preliminary data.</text>
</comment>
<evidence type="ECO:0000313" key="5">
    <source>
        <dbReference type="EMBL" id="OOQ88725.1"/>
    </source>
</evidence>
<dbReference type="InterPro" id="IPR023213">
    <property type="entry name" value="CAT-like_dom_sf"/>
</dbReference>
<dbReference type="SUPFAM" id="SSF56801">
    <property type="entry name" value="Acetyl-CoA synthetase-like"/>
    <property type="match status" value="1"/>
</dbReference>
<dbReference type="Gene3D" id="3.30.559.30">
    <property type="entry name" value="Nonribosomal peptide synthetase, condensation domain"/>
    <property type="match status" value="1"/>
</dbReference>
<name>A0A1S9RT94_PENBI</name>
<dbReference type="InterPro" id="IPR045851">
    <property type="entry name" value="AMP-bd_C_sf"/>
</dbReference>
<evidence type="ECO:0000313" key="6">
    <source>
        <dbReference type="Proteomes" id="UP000190744"/>
    </source>
</evidence>
<dbReference type="InterPro" id="IPR009081">
    <property type="entry name" value="PP-bd_ACP"/>
</dbReference>
<dbReference type="PROSITE" id="PS00012">
    <property type="entry name" value="PHOSPHOPANTETHEINE"/>
    <property type="match status" value="1"/>
</dbReference>
<dbReference type="InterPro" id="IPR020845">
    <property type="entry name" value="AMP-binding_CS"/>
</dbReference>
<organism evidence="5 6">
    <name type="scientific">Penicillium brasilianum</name>
    <dbReference type="NCBI Taxonomy" id="104259"/>
    <lineage>
        <taxon>Eukaryota</taxon>
        <taxon>Fungi</taxon>
        <taxon>Dikarya</taxon>
        <taxon>Ascomycota</taxon>
        <taxon>Pezizomycotina</taxon>
        <taxon>Eurotiomycetes</taxon>
        <taxon>Eurotiomycetidae</taxon>
        <taxon>Eurotiales</taxon>
        <taxon>Aspergillaceae</taxon>
        <taxon>Penicillium</taxon>
    </lineage>
</organism>
<feature type="domain" description="Carrier" evidence="4">
    <location>
        <begin position="498"/>
        <end position="571"/>
    </location>
</feature>
<dbReference type="GO" id="GO:0044550">
    <property type="term" value="P:secondary metabolite biosynthetic process"/>
    <property type="evidence" value="ECO:0007669"/>
    <property type="project" value="TreeGrafter"/>
</dbReference>
<dbReference type="Pfam" id="PF00550">
    <property type="entry name" value="PP-binding"/>
    <property type="match status" value="1"/>
</dbReference>
<dbReference type="Gene3D" id="1.10.1200.10">
    <property type="entry name" value="ACP-like"/>
    <property type="match status" value="1"/>
</dbReference>
<dbReference type="InterPro" id="IPR006162">
    <property type="entry name" value="Ppantetheine_attach_site"/>
</dbReference>
<dbReference type="Proteomes" id="UP000190744">
    <property type="component" value="Unassembled WGS sequence"/>
</dbReference>
<keyword evidence="2" id="KW-0597">Phosphoprotein</keyword>
<proteinExistence type="predicted"/>
<dbReference type="PANTHER" id="PTHR45527:SF1">
    <property type="entry name" value="FATTY ACID SYNTHASE"/>
    <property type="match status" value="1"/>
</dbReference>
<dbReference type="InterPro" id="IPR001242">
    <property type="entry name" value="Condensation_dom"/>
</dbReference>
<dbReference type="PANTHER" id="PTHR45527">
    <property type="entry name" value="NONRIBOSOMAL PEPTIDE SYNTHETASE"/>
    <property type="match status" value="1"/>
</dbReference>
<dbReference type="SUPFAM" id="SSF52777">
    <property type="entry name" value="CoA-dependent acyltransferases"/>
    <property type="match status" value="2"/>
</dbReference>
<dbReference type="Gene3D" id="3.30.300.30">
    <property type="match status" value="1"/>
</dbReference>
<dbReference type="PROSITE" id="PS50075">
    <property type="entry name" value="CARRIER"/>
    <property type="match status" value="1"/>
</dbReference>
<dbReference type="Pfam" id="PF00668">
    <property type="entry name" value="Condensation"/>
    <property type="match status" value="1"/>
</dbReference>
<dbReference type="EMBL" id="LJBN01000117">
    <property type="protein sequence ID" value="OOQ88725.1"/>
    <property type="molecule type" value="Genomic_DNA"/>
</dbReference>
<evidence type="ECO:0000256" key="1">
    <source>
        <dbReference type="ARBA" id="ARBA00022450"/>
    </source>
</evidence>
<reference evidence="6" key="1">
    <citation type="submission" date="2015-09" db="EMBL/GenBank/DDBJ databases">
        <authorList>
            <person name="Fill T.P."/>
            <person name="Baretta J.F."/>
            <person name="de Almeida L.G."/>
            <person name="Rocha M."/>
            <person name="de Souza D.H."/>
            <person name="Malavazi I."/>
            <person name="Cerdeira L.T."/>
            <person name="Hong H."/>
            <person name="Samborskyy M."/>
            <person name="de Vasconcelos A.T."/>
            <person name="Leadlay P."/>
            <person name="Rodrigues-Filho E."/>
        </authorList>
    </citation>
    <scope>NUCLEOTIDE SEQUENCE [LARGE SCALE GENOMIC DNA]</scope>
    <source>
        <strain evidence="6">LaBioMMi 136</strain>
    </source>
</reference>
<evidence type="ECO:0000259" key="4">
    <source>
        <dbReference type="PROSITE" id="PS50075"/>
    </source>
</evidence>
<evidence type="ECO:0000256" key="3">
    <source>
        <dbReference type="ARBA" id="ARBA00022598"/>
    </source>
</evidence>
<gene>
    <name evidence="5" type="ORF">PEBR_11187</name>
</gene>
<dbReference type="Gene3D" id="3.30.559.10">
    <property type="entry name" value="Chloramphenicol acetyltransferase-like domain"/>
    <property type="match status" value="1"/>
</dbReference>
<dbReference type="InterPro" id="IPR042099">
    <property type="entry name" value="ANL_N_sf"/>
</dbReference>
<dbReference type="InterPro" id="IPR000873">
    <property type="entry name" value="AMP-dep_synth/lig_dom"/>
</dbReference>
<dbReference type="Gene3D" id="3.40.50.12780">
    <property type="entry name" value="N-terminal domain of ligase-like"/>
    <property type="match status" value="1"/>
</dbReference>
<dbReference type="Pfam" id="PF00501">
    <property type="entry name" value="AMP-binding"/>
    <property type="match status" value="1"/>
</dbReference>